<reference evidence="2 3" key="1">
    <citation type="journal article" date="2015" name="Sci. Rep.">
        <title>Chromosome-level genome map provides insights into diverse defense mechanisms in the medicinal fungus Ganoderma sinense.</title>
        <authorList>
            <person name="Zhu Y."/>
            <person name="Xu J."/>
            <person name="Sun C."/>
            <person name="Zhou S."/>
            <person name="Xu H."/>
            <person name="Nelson D.R."/>
            <person name="Qian J."/>
            <person name="Song J."/>
            <person name="Luo H."/>
            <person name="Xiang L."/>
            <person name="Li Y."/>
            <person name="Xu Z."/>
            <person name="Ji A."/>
            <person name="Wang L."/>
            <person name="Lu S."/>
            <person name="Hayward A."/>
            <person name="Sun W."/>
            <person name="Li X."/>
            <person name="Schwartz D.C."/>
            <person name="Wang Y."/>
            <person name="Chen S."/>
        </authorList>
    </citation>
    <scope>NUCLEOTIDE SEQUENCE [LARGE SCALE GENOMIC DNA]</scope>
    <source>
        <strain evidence="2 3">ZZ0214-1</strain>
    </source>
</reference>
<keyword evidence="3" id="KW-1185">Reference proteome</keyword>
<feature type="chain" id="PRO_5013600722" description="Transporter" evidence="1">
    <location>
        <begin position="21"/>
        <end position="145"/>
    </location>
</feature>
<dbReference type="EMBL" id="AYKW01000045">
    <property type="protein sequence ID" value="PIL26454.1"/>
    <property type="molecule type" value="Genomic_DNA"/>
</dbReference>
<gene>
    <name evidence="2" type="ORF">GSI_12212</name>
</gene>
<protein>
    <recommendedName>
        <fullName evidence="4">Transporter</fullName>
    </recommendedName>
</protein>
<feature type="signal peptide" evidence="1">
    <location>
        <begin position="1"/>
        <end position="20"/>
    </location>
</feature>
<comment type="caution">
    <text evidence="2">The sequence shown here is derived from an EMBL/GenBank/DDBJ whole genome shotgun (WGS) entry which is preliminary data.</text>
</comment>
<sequence>MYFVPLACLNMLHIILTVFSMKVFQGSESYRDVLNFIDPYVSPLQPHRGRGMSVPMSYILRFFKISSLLVCSFLLALHEANQQLTDGSFDSESTRLTLLYFADPSTLPPFVAPLGGLVNSTSELEVERSLDAAGNGSTDGGTRSD</sequence>
<dbReference type="AlphaFoldDB" id="A0A2G8RY85"/>
<proteinExistence type="predicted"/>
<accession>A0A2G8RY85</accession>
<evidence type="ECO:0000313" key="3">
    <source>
        <dbReference type="Proteomes" id="UP000230002"/>
    </source>
</evidence>
<dbReference type="OrthoDB" id="2758283at2759"/>
<evidence type="ECO:0000256" key="1">
    <source>
        <dbReference type="SAM" id="SignalP"/>
    </source>
</evidence>
<dbReference type="Proteomes" id="UP000230002">
    <property type="component" value="Unassembled WGS sequence"/>
</dbReference>
<keyword evidence="1" id="KW-0732">Signal</keyword>
<evidence type="ECO:0008006" key="4">
    <source>
        <dbReference type="Google" id="ProtNLM"/>
    </source>
</evidence>
<evidence type="ECO:0000313" key="2">
    <source>
        <dbReference type="EMBL" id="PIL26454.1"/>
    </source>
</evidence>
<name>A0A2G8RY85_9APHY</name>
<organism evidence="2 3">
    <name type="scientific">Ganoderma sinense ZZ0214-1</name>
    <dbReference type="NCBI Taxonomy" id="1077348"/>
    <lineage>
        <taxon>Eukaryota</taxon>
        <taxon>Fungi</taxon>
        <taxon>Dikarya</taxon>
        <taxon>Basidiomycota</taxon>
        <taxon>Agaricomycotina</taxon>
        <taxon>Agaricomycetes</taxon>
        <taxon>Polyporales</taxon>
        <taxon>Polyporaceae</taxon>
        <taxon>Ganoderma</taxon>
    </lineage>
</organism>